<evidence type="ECO:0000256" key="1">
    <source>
        <dbReference type="SAM" id="MobiDB-lite"/>
    </source>
</evidence>
<comment type="caution">
    <text evidence="2">The sequence shown here is derived from an EMBL/GenBank/DDBJ whole genome shotgun (WGS) entry which is preliminary data.</text>
</comment>
<evidence type="ECO:0000313" key="3">
    <source>
        <dbReference type="Proteomes" id="UP000578091"/>
    </source>
</evidence>
<evidence type="ECO:0000313" key="2">
    <source>
        <dbReference type="EMBL" id="NZA26631.1"/>
    </source>
</evidence>
<dbReference type="Proteomes" id="UP000578091">
    <property type="component" value="Unassembled WGS sequence"/>
</dbReference>
<accession>A0A853JBN4</accession>
<keyword evidence="3" id="KW-1185">Reference proteome</keyword>
<protein>
    <submittedName>
        <fullName evidence="2">Uncharacterized protein</fullName>
    </submittedName>
</protein>
<dbReference type="AlphaFoldDB" id="A0A853JBN4"/>
<dbReference type="EMBL" id="JACCKA010000059">
    <property type="protein sequence ID" value="NZA26631.1"/>
    <property type="molecule type" value="Genomic_DNA"/>
</dbReference>
<sequence>MSNAIAFLESLGREPHFDAGLDRLVSAIAATDTSEAERSAMLEGDVLKLAELLGGSSEIYCMVIAPDGGETEAPLESPDDDGPVDPDSAPDRDGRDSPAAPA</sequence>
<feature type="region of interest" description="Disordered" evidence="1">
    <location>
        <begin position="65"/>
        <end position="102"/>
    </location>
</feature>
<dbReference type="RefSeq" id="WP_180678420.1">
    <property type="nucleotide sequence ID" value="NZ_JACCKA010000059.1"/>
</dbReference>
<gene>
    <name evidence="2" type="ORF">H0E84_09560</name>
</gene>
<name>A0A853JBN4_9GAMM</name>
<proteinExistence type="predicted"/>
<reference evidence="2 3" key="1">
    <citation type="submission" date="2020-07" db="EMBL/GenBank/DDBJ databases">
        <title>Luteimonas sp. SJ-92.</title>
        <authorList>
            <person name="Huang X.-X."/>
            <person name="Xu L."/>
            <person name="Sun J.-Q."/>
        </authorList>
    </citation>
    <scope>NUCLEOTIDE SEQUENCE [LARGE SCALE GENOMIC DNA]</scope>
    <source>
        <strain evidence="2 3">SJ-92</strain>
    </source>
</reference>
<organism evidence="2 3">
    <name type="scientific">Luteimonas salinisoli</name>
    <dbReference type="NCBI Taxonomy" id="2752307"/>
    <lineage>
        <taxon>Bacteria</taxon>
        <taxon>Pseudomonadati</taxon>
        <taxon>Pseudomonadota</taxon>
        <taxon>Gammaproteobacteria</taxon>
        <taxon>Lysobacterales</taxon>
        <taxon>Lysobacteraceae</taxon>
        <taxon>Luteimonas</taxon>
    </lineage>
</organism>